<evidence type="ECO:0000259" key="2">
    <source>
        <dbReference type="Pfam" id="PF00497"/>
    </source>
</evidence>
<accession>A0A1H4QZF5</accession>
<protein>
    <submittedName>
        <fullName evidence="3">Amino acid ABC transporter substrate-binding protein, PAAT family</fullName>
    </submittedName>
</protein>
<dbReference type="STRING" id="53406.SAMN05421553_0561"/>
<dbReference type="OrthoDB" id="8587856at2"/>
<feature type="chain" id="PRO_5017304952" evidence="1">
    <location>
        <begin position="24"/>
        <end position="253"/>
    </location>
</feature>
<dbReference type="PANTHER" id="PTHR38834">
    <property type="entry name" value="PERIPLASMIC SUBSTRATE BINDING PROTEIN FAMILY 3"/>
    <property type="match status" value="1"/>
</dbReference>
<dbReference type="InterPro" id="IPR001638">
    <property type="entry name" value="Solute-binding_3/MltF_N"/>
</dbReference>
<sequence length="253" mass="28610">MNKYFHTGLLALLLTCSTHAVLAAPLVFITEAYPPYNFSDDNILRGIAVDILVAASQNTEQPVKRSDIQLLPWARGYHSVQKNPNTVLFSTTRTPAREKLFKWAGPIAETRVVLMARKDRHIKIDSPADLLAYRIGAIREDIGEQAVRALGVGQEQLLLSANADALSRQLDAGRIDLWAYEENVAYWFLRNAGFETAEYEDVYLLEQGELWFAFNLHVTDERIQQLQNGIDALHKTVGTFGKSRYDDILLNYL</sequence>
<dbReference type="Proteomes" id="UP000242849">
    <property type="component" value="Unassembled WGS sequence"/>
</dbReference>
<gene>
    <name evidence="3" type="ORF">SAMN05421553_0561</name>
</gene>
<dbReference type="Gene3D" id="3.40.190.10">
    <property type="entry name" value="Periplasmic binding protein-like II"/>
    <property type="match status" value="2"/>
</dbReference>
<name>A0A1H4QZF5_PSEAG</name>
<keyword evidence="4" id="KW-1185">Reference proteome</keyword>
<dbReference type="SUPFAM" id="SSF53850">
    <property type="entry name" value="Periplasmic binding protein-like II"/>
    <property type="match status" value="1"/>
</dbReference>
<evidence type="ECO:0000256" key="1">
    <source>
        <dbReference type="SAM" id="SignalP"/>
    </source>
</evidence>
<organism evidence="3 4">
    <name type="scientific">Pseudomonas anguilliseptica</name>
    <dbReference type="NCBI Taxonomy" id="53406"/>
    <lineage>
        <taxon>Bacteria</taxon>
        <taxon>Pseudomonadati</taxon>
        <taxon>Pseudomonadota</taxon>
        <taxon>Gammaproteobacteria</taxon>
        <taxon>Pseudomonadales</taxon>
        <taxon>Pseudomonadaceae</taxon>
        <taxon>Pseudomonas</taxon>
    </lineage>
</organism>
<dbReference type="Pfam" id="PF00497">
    <property type="entry name" value="SBP_bac_3"/>
    <property type="match status" value="1"/>
</dbReference>
<reference evidence="4" key="1">
    <citation type="submission" date="2016-10" db="EMBL/GenBank/DDBJ databases">
        <authorList>
            <person name="Varghese N."/>
            <person name="Submissions S."/>
        </authorList>
    </citation>
    <scope>NUCLEOTIDE SEQUENCE [LARGE SCALE GENOMIC DNA]</scope>
    <source>
        <strain evidence="4">DSM 12111</strain>
    </source>
</reference>
<dbReference type="PANTHER" id="PTHR38834:SF3">
    <property type="entry name" value="SOLUTE-BINDING PROTEIN FAMILY 3_N-TERMINAL DOMAIN-CONTAINING PROTEIN"/>
    <property type="match status" value="1"/>
</dbReference>
<dbReference type="RefSeq" id="WP_090376406.1">
    <property type="nucleotide sequence ID" value="NZ_CP156749.1"/>
</dbReference>
<proteinExistence type="predicted"/>
<dbReference type="EMBL" id="FNSC01000001">
    <property type="protein sequence ID" value="SEC24975.1"/>
    <property type="molecule type" value="Genomic_DNA"/>
</dbReference>
<dbReference type="AlphaFoldDB" id="A0A1H4QZF5"/>
<evidence type="ECO:0000313" key="4">
    <source>
        <dbReference type="Proteomes" id="UP000242849"/>
    </source>
</evidence>
<feature type="domain" description="Solute-binding protein family 3/N-terminal" evidence="2">
    <location>
        <begin position="28"/>
        <end position="170"/>
    </location>
</feature>
<keyword evidence="1" id="KW-0732">Signal</keyword>
<feature type="signal peptide" evidence="1">
    <location>
        <begin position="1"/>
        <end position="23"/>
    </location>
</feature>
<evidence type="ECO:0000313" key="3">
    <source>
        <dbReference type="EMBL" id="SEC24975.1"/>
    </source>
</evidence>